<gene>
    <name evidence="3" type="ORF">FFV09_21620</name>
</gene>
<feature type="domain" description="GXWXG" evidence="1">
    <location>
        <begin position="23"/>
        <end position="81"/>
    </location>
</feature>
<dbReference type="EMBL" id="CP041217">
    <property type="protein sequence ID" value="QDH23231.1"/>
    <property type="molecule type" value="Genomic_DNA"/>
</dbReference>
<keyword evidence="4" id="KW-1185">Reference proteome</keyword>
<evidence type="ECO:0000259" key="1">
    <source>
        <dbReference type="Pfam" id="PF14231"/>
    </source>
</evidence>
<evidence type="ECO:0000313" key="3">
    <source>
        <dbReference type="EMBL" id="QDH23231.1"/>
    </source>
</evidence>
<organism evidence="3 4">
    <name type="scientific">Saccharibacillus brassicae</name>
    <dbReference type="NCBI Taxonomy" id="2583377"/>
    <lineage>
        <taxon>Bacteria</taxon>
        <taxon>Bacillati</taxon>
        <taxon>Bacillota</taxon>
        <taxon>Bacilli</taxon>
        <taxon>Bacillales</taxon>
        <taxon>Paenibacillaceae</taxon>
        <taxon>Saccharibacillus</taxon>
    </lineage>
</organism>
<dbReference type="Pfam" id="PF14231">
    <property type="entry name" value="GXWXG"/>
    <property type="match status" value="1"/>
</dbReference>
<proteinExistence type="predicted"/>
<sequence length="186" mass="21238">MTSARERLNRMRSEGASQEEAFALFDSLEAADSPGMLDLWRGSEIATGHPLEGLLTVSGWYGKQFDSAEHVHPLVFQKKNGDLYAVNPIWIPMNLPFDKIPRGPIRPAMTLARPFVRTRKSAARLRQIEYRGTVSAAMVYDHKDIIDVFRKVDEDTRFAVMDVKSLNSDKSYFFVLERMRGKAFRP</sequence>
<evidence type="ECO:0000259" key="2">
    <source>
        <dbReference type="Pfam" id="PF14232"/>
    </source>
</evidence>
<dbReference type="InterPro" id="IPR025951">
    <property type="entry name" value="GXWXG_dom"/>
</dbReference>
<name>A0A4Y6V3N8_SACBS</name>
<dbReference type="Proteomes" id="UP000316968">
    <property type="component" value="Chromosome"/>
</dbReference>
<dbReference type="Pfam" id="PF14232">
    <property type="entry name" value="DUF4334"/>
    <property type="match status" value="1"/>
</dbReference>
<dbReference type="OrthoDB" id="8905397at2"/>
<evidence type="ECO:0000313" key="4">
    <source>
        <dbReference type="Proteomes" id="UP000316968"/>
    </source>
</evidence>
<dbReference type="AlphaFoldDB" id="A0A4Y6V3N8"/>
<feature type="domain" description="DUF4334" evidence="2">
    <location>
        <begin position="122"/>
        <end position="178"/>
    </location>
</feature>
<accession>A0A4Y6V3N8</accession>
<dbReference type="RefSeq" id="WP_141449768.1">
    <property type="nucleotide sequence ID" value="NZ_CP041217.1"/>
</dbReference>
<dbReference type="Gene3D" id="2.40.128.580">
    <property type="entry name" value="GXWXG domain"/>
    <property type="match status" value="1"/>
</dbReference>
<reference evidence="3 4" key="1">
    <citation type="submission" date="2019-06" db="EMBL/GenBank/DDBJ databases">
        <title>Saccharibacillus brassicae sp. nov., an endophytic bacterium isolated from Chinese cabbage seeds (Brassica pekinensis).</title>
        <authorList>
            <person name="Jiang L."/>
            <person name="Lee J."/>
            <person name="Kim S.W."/>
        </authorList>
    </citation>
    <scope>NUCLEOTIDE SEQUENCE [LARGE SCALE GENOMIC DNA]</scope>
    <source>
        <strain evidence="4">KCTC 43072 / ATSA2</strain>
    </source>
</reference>
<dbReference type="InterPro" id="IPR025568">
    <property type="entry name" value="DUF4334"/>
</dbReference>
<protein>
    <submittedName>
        <fullName evidence="3">DUF4334 domain-containing protein</fullName>
    </submittedName>
</protein>
<dbReference type="KEGG" id="saca:FFV09_21620"/>